<dbReference type="PANTHER" id="PTHR46889:SF4">
    <property type="entry name" value="TRANSPOSASE INSO FOR INSERTION SEQUENCE ELEMENT IS911B-RELATED"/>
    <property type="match status" value="1"/>
</dbReference>
<comment type="caution">
    <text evidence="2">The sequence shown here is derived from an EMBL/GenBank/DDBJ whole genome shotgun (WGS) entry which is preliminary data.</text>
</comment>
<dbReference type="InterPro" id="IPR036397">
    <property type="entry name" value="RNaseH_sf"/>
</dbReference>
<reference evidence="2 3" key="1">
    <citation type="submission" date="2019-02" db="EMBL/GenBank/DDBJ databases">
        <title>Paracoccus subflavus sp. nov., isolated from marine sediment of the Pacific Ocean.</title>
        <authorList>
            <person name="Zhang G."/>
        </authorList>
    </citation>
    <scope>NUCLEOTIDE SEQUENCE [LARGE SCALE GENOMIC DNA]</scope>
    <source>
        <strain evidence="2 3">GY0581</strain>
    </source>
</reference>
<dbReference type="InterPro" id="IPR050900">
    <property type="entry name" value="Transposase_IS3/IS150/IS904"/>
</dbReference>
<evidence type="ECO:0000313" key="3">
    <source>
        <dbReference type="Proteomes" id="UP000293520"/>
    </source>
</evidence>
<evidence type="ECO:0000313" key="2">
    <source>
        <dbReference type="EMBL" id="TBN37719.1"/>
    </source>
</evidence>
<dbReference type="GO" id="GO:0003676">
    <property type="term" value="F:nucleic acid binding"/>
    <property type="evidence" value="ECO:0007669"/>
    <property type="project" value="InterPro"/>
</dbReference>
<dbReference type="GO" id="GO:0015074">
    <property type="term" value="P:DNA integration"/>
    <property type="evidence" value="ECO:0007669"/>
    <property type="project" value="InterPro"/>
</dbReference>
<dbReference type="OrthoDB" id="9814072at2"/>
<proteinExistence type="predicted"/>
<feature type="domain" description="Integrase catalytic" evidence="1">
    <location>
        <begin position="4"/>
        <end position="163"/>
    </location>
</feature>
<dbReference type="InterPro" id="IPR001584">
    <property type="entry name" value="Integrase_cat-core"/>
</dbReference>
<accession>A0A4Q9FW72</accession>
<dbReference type="InterPro" id="IPR048020">
    <property type="entry name" value="Transpos_IS3"/>
</dbReference>
<gene>
    <name evidence="2" type="ORF">EYE42_13765</name>
</gene>
<dbReference type="Proteomes" id="UP000293520">
    <property type="component" value="Unassembled WGS sequence"/>
</dbReference>
<dbReference type="Pfam" id="PF00665">
    <property type="entry name" value="rve"/>
    <property type="match status" value="1"/>
</dbReference>
<name>A0A4Q9FW72_9RHOB</name>
<evidence type="ECO:0000259" key="1">
    <source>
        <dbReference type="PROSITE" id="PS50994"/>
    </source>
</evidence>
<dbReference type="PANTHER" id="PTHR46889">
    <property type="entry name" value="TRANSPOSASE INSF FOR INSERTION SEQUENCE IS3B-RELATED"/>
    <property type="match status" value="1"/>
</dbReference>
<dbReference type="NCBIfam" id="NF033516">
    <property type="entry name" value="transpos_IS3"/>
    <property type="match status" value="1"/>
</dbReference>
<dbReference type="Gene3D" id="3.30.420.10">
    <property type="entry name" value="Ribonuclease H-like superfamily/Ribonuclease H"/>
    <property type="match status" value="1"/>
</dbReference>
<dbReference type="InterPro" id="IPR012337">
    <property type="entry name" value="RNaseH-like_sf"/>
</dbReference>
<dbReference type="AlphaFoldDB" id="A0A4Q9FW72"/>
<protein>
    <submittedName>
        <fullName evidence="2">IS3 family transposase</fullName>
    </submittedName>
</protein>
<dbReference type="SUPFAM" id="SSF53098">
    <property type="entry name" value="Ribonuclease H-like"/>
    <property type="match status" value="1"/>
</dbReference>
<dbReference type="EMBL" id="SISK01000012">
    <property type="protein sequence ID" value="TBN37719.1"/>
    <property type="molecule type" value="Genomic_DNA"/>
</dbReference>
<dbReference type="PROSITE" id="PS50994">
    <property type="entry name" value="INTEGRASE"/>
    <property type="match status" value="1"/>
</dbReference>
<sequence>MGRITERPNQVWCADITYIPMRRGFLYLVAVMDWFTRKVLAWRISNTLEADFFVEALNEAIHKFGPPEIMNSDQGSQFTSFAWTDRLKRVGTRISMDGKGRCIDNIFIERLWRSLKYECVYLHAWETGSQAKAGIGAWITFYNHQRPHAAHGGQPPAVVYFNTIETDQQVQAVA</sequence>
<organism evidence="2 3">
    <name type="scientific">Paracoccus subflavus</name>
    <dbReference type="NCBI Taxonomy" id="2528244"/>
    <lineage>
        <taxon>Bacteria</taxon>
        <taxon>Pseudomonadati</taxon>
        <taxon>Pseudomonadota</taxon>
        <taxon>Alphaproteobacteria</taxon>
        <taxon>Rhodobacterales</taxon>
        <taxon>Paracoccaceae</taxon>
        <taxon>Paracoccus</taxon>
    </lineage>
</organism>
<keyword evidence="3" id="KW-1185">Reference proteome</keyword>